<evidence type="ECO:0000256" key="4">
    <source>
        <dbReference type="ARBA" id="ARBA00022771"/>
    </source>
</evidence>
<reference evidence="10" key="3">
    <citation type="submission" date="2025-09" db="UniProtKB">
        <authorList>
            <consortium name="Ensembl"/>
        </authorList>
    </citation>
    <scope>IDENTIFICATION</scope>
</reference>
<feature type="domain" description="C2H2-type" evidence="9">
    <location>
        <begin position="326"/>
        <end position="353"/>
    </location>
</feature>
<feature type="domain" description="BTB" evidence="8">
    <location>
        <begin position="34"/>
        <end position="98"/>
    </location>
</feature>
<keyword evidence="4 7" id="KW-0863">Zinc-finger</keyword>
<dbReference type="InterPro" id="IPR013087">
    <property type="entry name" value="Znf_C2H2_type"/>
</dbReference>
<accession>H3DGX8</accession>
<feature type="domain" description="C2H2-type" evidence="9">
    <location>
        <begin position="390"/>
        <end position="417"/>
    </location>
</feature>
<dbReference type="InterPro" id="IPR036236">
    <property type="entry name" value="Znf_C2H2_sf"/>
</dbReference>
<dbReference type="Gene3D" id="3.30.160.60">
    <property type="entry name" value="Classic Zinc Finger"/>
    <property type="match status" value="6"/>
</dbReference>
<dbReference type="STRING" id="99883.ENSTNIP00000019772"/>
<organism evidence="10 11">
    <name type="scientific">Tetraodon nigroviridis</name>
    <name type="common">Spotted green pufferfish</name>
    <name type="synonym">Chelonodon nigroviridis</name>
    <dbReference type="NCBI Taxonomy" id="99883"/>
    <lineage>
        <taxon>Eukaryota</taxon>
        <taxon>Metazoa</taxon>
        <taxon>Chordata</taxon>
        <taxon>Craniata</taxon>
        <taxon>Vertebrata</taxon>
        <taxon>Euteleostomi</taxon>
        <taxon>Actinopterygii</taxon>
        <taxon>Neopterygii</taxon>
        <taxon>Teleostei</taxon>
        <taxon>Neoteleostei</taxon>
        <taxon>Acanthomorphata</taxon>
        <taxon>Eupercaria</taxon>
        <taxon>Tetraodontiformes</taxon>
        <taxon>Tetradontoidea</taxon>
        <taxon>Tetraodontidae</taxon>
        <taxon>Tetraodon</taxon>
    </lineage>
</organism>
<keyword evidence="3" id="KW-0677">Repeat</keyword>
<dbReference type="PROSITE" id="PS50097">
    <property type="entry name" value="BTB"/>
    <property type="match status" value="1"/>
</dbReference>
<dbReference type="Pfam" id="PF00096">
    <property type="entry name" value="zf-C2H2"/>
    <property type="match status" value="3"/>
</dbReference>
<reference evidence="11" key="1">
    <citation type="journal article" date="2004" name="Nature">
        <title>Genome duplication in the teleost fish Tetraodon nigroviridis reveals the early vertebrate proto-karyotype.</title>
        <authorList>
            <person name="Jaillon O."/>
            <person name="Aury J.-M."/>
            <person name="Brunet F."/>
            <person name="Petit J.-L."/>
            <person name="Stange-Thomann N."/>
            <person name="Mauceli E."/>
            <person name="Bouneau L."/>
            <person name="Fischer C."/>
            <person name="Ozouf-Costaz C."/>
            <person name="Bernot A."/>
            <person name="Nicaud S."/>
            <person name="Jaffe D."/>
            <person name="Fisher S."/>
            <person name="Lutfalla G."/>
            <person name="Dossat C."/>
            <person name="Segurens B."/>
            <person name="Dasilva C."/>
            <person name="Salanoubat M."/>
            <person name="Levy M."/>
            <person name="Boudet N."/>
            <person name="Castellano S."/>
            <person name="Anthouard V."/>
            <person name="Jubin C."/>
            <person name="Castelli V."/>
            <person name="Katinka M."/>
            <person name="Vacherie B."/>
            <person name="Biemont C."/>
            <person name="Skalli Z."/>
            <person name="Cattolico L."/>
            <person name="Poulain J."/>
            <person name="De Berardinis V."/>
            <person name="Cruaud C."/>
            <person name="Duprat S."/>
            <person name="Brottier P."/>
            <person name="Coutanceau J.-P."/>
            <person name="Gouzy J."/>
            <person name="Parra G."/>
            <person name="Lardier G."/>
            <person name="Chapple C."/>
            <person name="McKernan K.J."/>
            <person name="McEwan P."/>
            <person name="Bosak S."/>
            <person name="Kellis M."/>
            <person name="Volff J.-N."/>
            <person name="Guigo R."/>
            <person name="Zody M.C."/>
            <person name="Mesirov J."/>
            <person name="Lindblad-Toh K."/>
            <person name="Birren B."/>
            <person name="Nusbaum C."/>
            <person name="Kahn D."/>
            <person name="Robinson-Rechavi M."/>
            <person name="Laudet V."/>
            <person name="Schachter V."/>
            <person name="Quetier F."/>
            <person name="Saurin W."/>
            <person name="Scarpelli C."/>
            <person name="Wincker P."/>
            <person name="Lander E.S."/>
            <person name="Weissenbach J."/>
            <person name="Roest Crollius H."/>
        </authorList>
    </citation>
    <scope>NUCLEOTIDE SEQUENCE [LARGE SCALE GENOMIC DNA]</scope>
</reference>
<evidence type="ECO:0000259" key="8">
    <source>
        <dbReference type="PROSITE" id="PS50097"/>
    </source>
</evidence>
<reference evidence="10" key="2">
    <citation type="submission" date="2025-08" db="UniProtKB">
        <authorList>
            <consortium name="Ensembl"/>
        </authorList>
    </citation>
    <scope>IDENTIFICATION</scope>
</reference>
<keyword evidence="5" id="KW-0862">Zinc</keyword>
<dbReference type="GeneTree" id="ENSGT00940000154668"/>
<dbReference type="SMART" id="SM00355">
    <property type="entry name" value="ZnF_C2H2"/>
    <property type="match status" value="6"/>
</dbReference>
<dbReference type="OMA" id="NQMQMEV"/>
<dbReference type="FunFam" id="3.30.710.10:FF:000041">
    <property type="entry name" value="Zinc finger protein 131"/>
    <property type="match status" value="1"/>
</dbReference>
<dbReference type="GO" id="GO:0000981">
    <property type="term" value="F:DNA-binding transcription factor activity, RNA polymerase II-specific"/>
    <property type="evidence" value="ECO:0007669"/>
    <property type="project" value="TreeGrafter"/>
</dbReference>
<evidence type="ECO:0000256" key="6">
    <source>
        <dbReference type="ARBA" id="ARBA00023242"/>
    </source>
</evidence>
<dbReference type="SUPFAM" id="SSF54695">
    <property type="entry name" value="POZ domain"/>
    <property type="match status" value="1"/>
</dbReference>
<dbReference type="Pfam" id="PF12874">
    <property type="entry name" value="zf-met"/>
    <property type="match status" value="2"/>
</dbReference>
<dbReference type="InterPro" id="IPR011333">
    <property type="entry name" value="SKP1/BTB/POZ_sf"/>
</dbReference>
<dbReference type="PROSITE" id="PS50157">
    <property type="entry name" value="ZINC_FINGER_C2H2_2"/>
    <property type="match status" value="6"/>
</dbReference>
<dbReference type="Pfam" id="PF00651">
    <property type="entry name" value="BTB"/>
    <property type="match status" value="1"/>
</dbReference>
<protein>
    <submittedName>
        <fullName evidence="10">Zinc finger protein 131</fullName>
    </submittedName>
</protein>
<evidence type="ECO:0000256" key="3">
    <source>
        <dbReference type="ARBA" id="ARBA00022737"/>
    </source>
</evidence>
<evidence type="ECO:0000256" key="1">
    <source>
        <dbReference type="ARBA" id="ARBA00004123"/>
    </source>
</evidence>
<evidence type="ECO:0000256" key="7">
    <source>
        <dbReference type="PROSITE-ProRule" id="PRU00042"/>
    </source>
</evidence>
<dbReference type="PANTHER" id="PTHR24394">
    <property type="entry name" value="ZINC FINGER PROTEIN"/>
    <property type="match status" value="1"/>
</dbReference>
<dbReference type="SMART" id="SM00225">
    <property type="entry name" value="BTB"/>
    <property type="match status" value="1"/>
</dbReference>
<proteinExistence type="predicted"/>
<dbReference type="FunFam" id="3.30.160.60:FF:000498">
    <property type="entry name" value="Putative zinc finger protein 131"/>
    <property type="match status" value="1"/>
</dbReference>
<dbReference type="PANTHER" id="PTHR24394:SF55">
    <property type="entry name" value="ZINC FINGER PROTEIN 131"/>
    <property type="match status" value="1"/>
</dbReference>
<dbReference type="GO" id="GO:0005634">
    <property type="term" value="C:nucleus"/>
    <property type="evidence" value="ECO:0007669"/>
    <property type="project" value="UniProtKB-SubCell"/>
</dbReference>
<dbReference type="FunFam" id="3.30.160.60:FF:000446">
    <property type="entry name" value="Zinc finger protein"/>
    <property type="match status" value="1"/>
</dbReference>
<feature type="domain" description="C2H2-type" evidence="9">
    <location>
        <begin position="354"/>
        <end position="384"/>
    </location>
</feature>
<dbReference type="AlphaFoldDB" id="H3DGX8"/>
<keyword evidence="6" id="KW-0539">Nucleus</keyword>
<keyword evidence="11" id="KW-1185">Reference proteome</keyword>
<evidence type="ECO:0000313" key="11">
    <source>
        <dbReference type="Proteomes" id="UP000007303"/>
    </source>
</evidence>
<feature type="domain" description="C2H2-type" evidence="9">
    <location>
        <begin position="256"/>
        <end position="283"/>
    </location>
</feature>
<dbReference type="FunCoup" id="H3DGX8">
    <property type="interactions" value="1248"/>
</dbReference>
<dbReference type="HOGENOM" id="CLU_031851_0_0_1"/>
<dbReference type="Ensembl" id="ENSTNIT00000020002.1">
    <property type="protein sequence ID" value="ENSTNIP00000019772.1"/>
    <property type="gene ID" value="ENSTNIG00000016665.1"/>
</dbReference>
<dbReference type="PROSITE" id="PS00028">
    <property type="entry name" value="ZINC_FINGER_C2H2_1"/>
    <property type="match status" value="5"/>
</dbReference>
<dbReference type="InParanoid" id="H3DGX8"/>
<dbReference type="GO" id="GO:0008270">
    <property type="term" value="F:zinc ion binding"/>
    <property type="evidence" value="ECO:0007669"/>
    <property type="project" value="UniProtKB-KW"/>
</dbReference>
<dbReference type="Proteomes" id="UP000007303">
    <property type="component" value="Unassembled WGS sequence"/>
</dbReference>
<name>H3DGX8_TETNG</name>
<comment type="subcellular location">
    <subcellularLocation>
        <location evidence="1">Nucleus</location>
    </subcellularLocation>
</comment>
<evidence type="ECO:0000256" key="2">
    <source>
        <dbReference type="ARBA" id="ARBA00022723"/>
    </source>
</evidence>
<evidence type="ECO:0000313" key="10">
    <source>
        <dbReference type="Ensembl" id="ENSTNIP00000019772.1"/>
    </source>
</evidence>
<evidence type="ECO:0000259" key="9">
    <source>
        <dbReference type="PROSITE" id="PS50157"/>
    </source>
</evidence>
<feature type="domain" description="C2H2-type" evidence="9">
    <location>
        <begin position="418"/>
        <end position="446"/>
    </location>
</feature>
<feature type="domain" description="C2H2-type" evidence="9">
    <location>
        <begin position="286"/>
        <end position="314"/>
    </location>
</feature>
<dbReference type="Gene3D" id="3.30.710.10">
    <property type="entry name" value="Potassium Channel Kv1.1, Chain A"/>
    <property type="match status" value="1"/>
</dbReference>
<sequence length="557" mass="62377">AEVTVEVDGSTEYPELYKVMMDKLNEQRQLDQFTDITLIVDGHQFRAHKAVLAACSQFFHRFFQDFTQEPLVEIEGVSNTAFRHLMEFTYTATLAVAGDEETYDVWKAAEYLQMQEALKALESNKVDKLSVTAKNKGKKRKIAETSNVITETLPSVEGEQVEIEVIGEGAIEVEAAGLEEVVNTMKDASAGSDESALALLADITSKYQQGESTLEVVKKEEMEEEVVYQEETVAASKMLENVEVVEVQISQVDNLFRCSKCDRGFKLYYHLKQHLKTHVGSLEKPHVCSHCGKAYTREGALKQHISSFHFDAEELCRNQKPQKKLHVCEFCKKHFDHFGHFKEHLRKHTGEKPYECPDCHERFARNSTLKCHMAACQNGAGAKKGRKKLYECQVCSSVFNSWDQFKDHLVIHTGDKPNHCTMCDMWFTNPKDLKSHLKHAHSAEDSKSAEDAVGADPADAAVAALTIATQSIEGDGTVLLDDGIHIEHVTVEPVEMMEMGETTTVVVEDGGVAEMCEEDVERLKQAGVQIQVVHVTTNDGEEQQVVNSQVEVGMEDV</sequence>
<keyword evidence="2" id="KW-0479">Metal-binding</keyword>
<dbReference type="InterPro" id="IPR000210">
    <property type="entry name" value="BTB/POZ_dom"/>
</dbReference>
<dbReference type="SUPFAM" id="SSF57667">
    <property type="entry name" value="beta-beta-alpha zinc fingers"/>
    <property type="match status" value="3"/>
</dbReference>
<evidence type="ECO:0000256" key="5">
    <source>
        <dbReference type="ARBA" id="ARBA00022833"/>
    </source>
</evidence>